<feature type="compositionally biased region" description="Low complexity" evidence="1">
    <location>
        <begin position="350"/>
        <end position="367"/>
    </location>
</feature>
<feature type="region of interest" description="Disordered" evidence="1">
    <location>
        <begin position="303"/>
        <end position="367"/>
    </location>
</feature>
<comment type="caution">
    <text evidence="2">The sequence shown here is derived from an EMBL/GenBank/DDBJ whole genome shotgun (WGS) entry which is preliminary data.</text>
</comment>
<feature type="compositionally biased region" description="Low complexity" evidence="1">
    <location>
        <begin position="15"/>
        <end position="27"/>
    </location>
</feature>
<evidence type="ECO:0000313" key="3">
    <source>
        <dbReference type="Proteomes" id="UP000616885"/>
    </source>
</evidence>
<evidence type="ECO:0000256" key="1">
    <source>
        <dbReference type="SAM" id="MobiDB-lite"/>
    </source>
</evidence>
<proteinExistence type="predicted"/>
<dbReference type="EMBL" id="JADCTT010000001">
    <property type="protein sequence ID" value="KAF9759733.1"/>
    <property type="molecule type" value="Genomic_DNA"/>
</dbReference>
<gene>
    <name evidence="2" type="ORF">IM811_001427</name>
</gene>
<dbReference type="AlphaFoldDB" id="A0A8H7NNY8"/>
<sequence>MNSPPQHQGANATDPSTIATPVTTPTKPTTNAYHAGFEQHLIDHEVHPPTFASQGPEWAEIMEALDRRRPSLSPSLFSSTNFDTFRARNFAAKNEAAVLRAVIPTITGPIEADPLCLPNAQFAKLKPLTDGTIVPAKPDFYYGADPKDLDRSIRDELAGDIIPSAWEDRPMVPNFFLEVKGPKGTSGVATLQACYDGALGSRAMHSLQNYNQEQPRYDGKPYTFSSTYECGCLNIFAHSITKPTTAQGRPQYHMNLVASWSLIGTLDNFCRGVSAFRNVRDLAKDYRDRFILEANAKRFQAHEHDLSAPPVSGDPASCIPLPDADDGQPQQHVDEGEGTSQSPVLPGDDPSLSFFPCSPSSPTPSSF</sequence>
<organism evidence="2 3">
    <name type="scientific">Bionectria ochroleuca</name>
    <name type="common">Gliocladium roseum</name>
    <dbReference type="NCBI Taxonomy" id="29856"/>
    <lineage>
        <taxon>Eukaryota</taxon>
        <taxon>Fungi</taxon>
        <taxon>Dikarya</taxon>
        <taxon>Ascomycota</taxon>
        <taxon>Pezizomycotina</taxon>
        <taxon>Sordariomycetes</taxon>
        <taxon>Hypocreomycetidae</taxon>
        <taxon>Hypocreales</taxon>
        <taxon>Bionectriaceae</taxon>
        <taxon>Clonostachys</taxon>
    </lineage>
</organism>
<feature type="region of interest" description="Disordered" evidence="1">
    <location>
        <begin position="1"/>
        <end position="27"/>
    </location>
</feature>
<protein>
    <submittedName>
        <fullName evidence="2">Uncharacterized protein</fullName>
    </submittedName>
</protein>
<dbReference type="Proteomes" id="UP000616885">
    <property type="component" value="Unassembled WGS sequence"/>
</dbReference>
<name>A0A8H7NNY8_BIOOC</name>
<accession>A0A8H7NNY8</accession>
<reference evidence="2" key="1">
    <citation type="submission" date="2020-10" db="EMBL/GenBank/DDBJ databases">
        <title>High-Quality Genome Resource of Clonostachys rosea strain S41 by Oxford Nanopore Long-Read Sequencing.</title>
        <authorList>
            <person name="Wang H."/>
        </authorList>
    </citation>
    <scope>NUCLEOTIDE SEQUENCE</scope>
    <source>
        <strain evidence="2">S41</strain>
    </source>
</reference>
<evidence type="ECO:0000313" key="2">
    <source>
        <dbReference type="EMBL" id="KAF9759733.1"/>
    </source>
</evidence>
<feature type="compositionally biased region" description="Polar residues" evidence="1">
    <location>
        <begin position="1"/>
        <end position="14"/>
    </location>
</feature>